<dbReference type="SUPFAM" id="SSF53474">
    <property type="entry name" value="alpha/beta-Hydrolases"/>
    <property type="match status" value="1"/>
</dbReference>
<protein>
    <recommendedName>
        <fullName evidence="4">Carbohydrate esterase family 1 protein</fullName>
    </recommendedName>
</protein>
<dbReference type="InterPro" id="IPR029058">
    <property type="entry name" value="AB_hydrolase_fold"/>
</dbReference>
<dbReference type="EMBL" id="NAJO01000079">
    <property type="protein sequence ID" value="OQN95755.1"/>
    <property type="molecule type" value="Genomic_DNA"/>
</dbReference>
<feature type="signal peptide" evidence="1">
    <location>
        <begin position="1"/>
        <end position="18"/>
    </location>
</feature>
<dbReference type="Pfam" id="PF00756">
    <property type="entry name" value="Esterase"/>
    <property type="match status" value="1"/>
</dbReference>
<evidence type="ECO:0000256" key="1">
    <source>
        <dbReference type="SAM" id="SignalP"/>
    </source>
</evidence>
<evidence type="ECO:0000313" key="2">
    <source>
        <dbReference type="EMBL" id="OQN95755.1"/>
    </source>
</evidence>
<sequence length="447" mass="49523">MRFVLPLLLLSLLSPTNAYRKTTVRKTSHGPTGYVVDFIYRHNGTTQPSSVIVGGINYLSDALHASVSKSSGYSPYTWKPGQFSYQNFATSDVNANVSYAGFNMTYNAGEKLWELSLPLPSQTYQYAFYPDCKTIWPNCAGVVDEGNLPIEARRSDQVDSVVEVPANRRYSNLDYTYQFPAKESARGELAFYEYPSPGSTYPSPNVHSTGVYLPAGYHDNPNKVYPVLYLSHGGGGNDSDWFNVARAHQIMDHLILEMYLEPTIVVTPNFYDLGFTTQQYATNRSQEGFDVEGYNAFYNAVAANYKAHLLPFIESKFRAASTQSRRAFAGLSLGGGLTATMLFNATETFGTYNVMSNIPFPVQGDPIYKHPGLKDVGIFLSAGFYDIAFQNSMNSGARLDAAGLSGYQNYYFPEGGHQWASWQAVLWTWGKGNWWDIKPAGGGPLSS</sequence>
<keyword evidence="1" id="KW-0732">Signal</keyword>
<organism evidence="2 3">
    <name type="scientific">Cryoendolithus antarcticus</name>
    <dbReference type="NCBI Taxonomy" id="1507870"/>
    <lineage>
        <taxon>Eukaryota</taxon>
        <taxon>Fungi</taxon>
        <taxon>Dikarya</taxon>
        <taxon>Ascomycota</taxon>
        <taxon>Pezizomycotina</taxon>
        <taxon>Dothideomycetes</taxon>
        <taxon>Dothideomycetidae</taxon>
        <taxon>Cladosporiales</taxon>
        <taxon>Cladosporiaceae</taxon>
        <taxon>Cryoendolithus</taxon>
    </lineage>
</organism>
<dbReference type="STRING" id="1507870.A0A1V8S9A6"/>
<dbReference type="OrthoDB" id="2112891at2759"/>
<feature type="chain" id="PRO_5012212713" description="Carbohydrate esterase family 1 protein" evidence="1">
    <location>
        <begin position="19"/>
        <end position="447"/>
    </location>
</feature>
<dbReference type="AlphaFoldDB" id="A0A1V8S9A6"/>
<accession>A0A1V8S9A6</accession>
<gene>
    <name evidence="2" type="ORF">B0A48_17945</name>
</gene>
<evidence type="ECO:0008006" key="4">
    <source>
        <dbReference type="Google" id="ProtNLM"/>
    </source>
</evidence>
<dbReference type="Proteomes" id="UP000192596">
    <property type="component" value="Unassembled WGS sequence"/>
</dbReference>
<dbReference type="InterPro" id="IPR000801">
    <property type="entry name" value="Esterase-like"/>
</dbReference>
<comment type="caution">
    <text evidence="2">The sequence shown here is derived from an EMBL/GenBank/DDBJ whole genome shotgun (WGS) entry which is preliminary data.</text>
</comment>
<reference evidence="3" key="1">
    <citation type="submission" date="2017-03" db="EMBL/GenBank/DDBJ databases">
        <title>Genomes of endolithic fungi from Antarctica.</title>
        <authorList>
            <person name="Coleine C."/>
            <person name="Masonjones S."/>
            <person name="Stajich J.E."/>
        </authorList>
    </citation>
    <scope>NUCLEOTIDE SEQUENCE [LARGE SCALE GENOMIC DNA]</scope>
    <source>
        <strain evidence="3">CCFEE 5527</strain>
    </source>
</reference>
<dbReference type="Gene3D" id="3.40.50.1820">
    <property type="entry name" value="alpha/beta hydrolase"/>
    <property type="match status" value="1"/>
</dbReference>
<name>A0A1V8S9A6_9PEZI</name>
<dbReference type="PANTHER" id="PTHR48098">
    <property type="entry name" value="ENTEROCHELIN ESTERASE-RELATED"/>
    <property type="match status" value="1"/>
</dbReference>
<dbReference type="InterPro" id="IPR050583">
    <property type="entry name" value="Mycobacterial_A85_antigen"/>
</dbReference>
<evidence type="ECO:0000313" key="3">
    <source>
        <dbReference type="Proteomes" id="UP000192596"/>
    </source>
</evidence>
<keyword evidence="3" id="KW-1185">Reference proteome</keyword>
<dbReference type="InParanoid" id="A0A1V8S9A6"/>
<proteinExistence type="predicted"/>